<protein>
    <submittedName>
        <fullName evidence="2">Glycosyltransferase family 2 protein</fullName>
    </submittedName>
</protein>
<dbReference type="InterPro" id="IPR001173">
    <property type="entry name" value="Glyco_trans_2-like"/>
</dbReference>
<dbReference type="InterPro" id="IPR029044">
    <property type="entry name" value="Nucleotide-diphossugar_trans"/>
</dbReference>
<keyword evidence="3" id="KW-1185">Reference proteome</keyword>
<comment type="caution">
    <text evidence="2">The sequence shown here is derived from an EMBL/GenBank/DDBJ whole genome shotgun (WGS) entry which is preliminary data.</text>
</comment>
<evidence type="ECO:0000313" key="2">
    <source>
        <dbReference type="EMBL" id="MBE7942217.1"/>
    </source>
</evidence>
<gene>
    <name evidence="2" type="ORF">IM725_16710</name>
</gene>
<dbReference type="SUPFAM" id="SSF53448">
    <property type="entry name" value="Nucleotide-diphospho-sugar transferases"/>
    <property type="match status" value="1"/>
</dbReference>
<name>A0ABR9SJK9_9BURK</name>
<feature type="domain" description="Glycosyltransferase 2-like" evidence="1">
    <location>
        <begin position="1"/>
        <end position="120"/>
    </location>
</feature>
<dbReference type="PANTHER" id="PTHR22916">
    <property type="entry name" value="GLYCOSYLTRANSFERASE"/>
    <property type="match status" value="1"/>
</dbReference>
<proteinExistence type="predicted"/>
<organism evidence="2 3">
    <name type="scientific">Ramlibacter aquaticus</name>
    <dbReference type="NCBI Taxonomy" id="2780094"/>
    <lineage>
        <taxon>Bacteria</taxon>
        <taxon>Pseudomonadati</taxon>
        <taxon>Pseudomonadota</taxon>
        <taxon>Betaproteobacteria</taxon>
        <taxon>Burkholderiales</taxon>
        <taxon>Comamonadaceae</taxon>
        <taxon>Ramlibacter</taxon>
    </lineage>
</organism>
<dbReference type="CDD" id="cd04196">
    <property type="entry name" value="GT_2_like_d"/>
    <property type="match status" value="1"/>
</dbReference>
<evidence type="ECO:0000259" key="1">
    <source>
        <dbReference type="Pfam" id="PF00535"/>
    </source>
</evidence>
<reference evidence="2 3" key="1">
    <citation type="submission" date="2020-10" db="EMBL/GenBank/DDBJ databases">
        <title>Draft genome of Ramlibacter aquaticus LMG 30558.</title>
        <authorList>
            <person name="Props R."/>
        </authorList>
    </citation>
    <scope>NUCLEOTIDE SEQUENCE [LARGE SCALE GENOMIC DNA]</scope>
    <source>
        <strain evidence="2 3">LMG 30558</strain>
    </source>
</reference>
<evidence type="ECO:0000313" key="3">
    <source>
        <dbReference type="Proteomes" id="UP000715965"/>
    </source>
</evidence>
<dbReference type="Gene3D" id="3.90.550.10">
    <property type="entry name" value="Spore Coat Polysaccharide Biosynthesis Protein SpsA, Chain A"/>
    <property type="match status" value="1"/>
</dbReference>
<dbReference type="EMBL" id="JADDOJ010000085">
    <property type="protein sequence ID" value="MBE7942217.1"/>
    <property type="molecule type" value="Genomic_DNA"/>
</dbReference>
<dbReference type="PANTHER" id="PTHR22916:SF3">
    <property type="entry name" value="UDP-GLCNAC:BETAGAL BETA-1,3-N-ACETYLGLUCOSAMINYLTRANSFERASE-LIKE PROTEIN 1"/>
    <property type="match status" value="1"/>
</dbReference>
<dbReference type="Pfam" id="PF00535">
    <property type="entry name" value="Glycos_transf_2"/>
    <property type="match status" value="1"/>
</dbReference>
<accession>A0ABR9SJK9</accession>
<dbReference type="Proteomes" id="UP000715965">
    <property type="component" value="Unassembled WGS sequence"/>
</dbReference>
<sequence length="317" mass="35564">MCVYNGERYVRAQLDSIAAQTERPSRLVVLDDGSTDGTWDLLQAWAATAPFPVHAERNASKLGVVRNFERACALLETDLIFLSDQDDVWYPDKVRIFVDTFVSDPKLTLLHSDADLIDGSGERLGRRLFDTLLVTAQERELVASGKAWQVYAKRNLVTGAACAFRRELLDAARPFSAAWVHDEWLAFHAALAGRVRIWPEPVMAYRLHGSNTVGLPLPTLGWRLRTTWQAFLKPTSPRQRVRAERLDEITAVACRLGAEAAAIEHLQEAAGHARFRAALPRNPLKRLAGIQREHRAGHYNAWSNGPVSMLHDFLIAR</sequence>